<protein>
    <recommendedName>
        <fullName evidence="4">Guanylate cyclase domain-containing protein</fullName>
    </recommendedName>
</protein>
<dbReference type="Ensembl" id="ENSGEVT00005016176.1">
    <property type="protein sequence ID" value="ENSGEVP00005015394.1"/>
    <property type="gene ID" value="ENSGEVG00005010913.1"/>
</dbReference>
<dbReference type="Proteomes" id="UP000694390">
    <property type="component" value="Unassembled WGS sequence"/>
</dbReference>
<dbReference type="GO" id="GO:0005524">
    <property type="term" value="F:ATP binding"/>
    <property type="evidence" value="ECO:0007669"/>
    <property type="project" value="UniProtKB-KW"/>
</dbReference>
<accession>A0A8C4WGZ4</accession>
<keyword evidence="1" id="KW-0547">Nucleotide-binding</keyword>
<dbReference type="InterPro" id="IPR001054">
    <property type="entry name" value="A/G_cyclase"/>
</dbReference>
<dbReference type="GeneTree" id="ENSGT00390000001322"/>
<dbReference type="Pfam" id="PF00211">
    <property type="entry name" value="Guanylate_cyc"/>
    <property type="match status" value="1"/>
</dbReference>
<reference evidence="5" key="1">
    <citation type="submission" date="2025-08" db="UniProtKB">
        <authorList>
            <consortium name="Ensembl"/>
        </authorList>
    </citation>
    <scope>IDENTIFICATION</scope>
</reference>
<evidence type="ECO:0000313" key="5">
    <source>
        <dbReference type="Ensembl" id="ENSGEVP00005015394.1"/>
    </source>
</evidence>
<dbReference type="AlphaFoldDB" id="A0A8C4WGZ4"/>
<evidence type="ECO:0000259" key="4">
    <source>
        <dbReference type="Pfam" id="PF00211"/>
    </source>
</evidence>
<keyword evidence="6" id="KW-1185">Reference proteome</keyword>
<keyword evidence="2" id="KW-0067">ATP-binding</keyword>
<dbReference type="SUPFAM" id="SSF55073">
    <property type="entry name" value="Nucleotide cyclase"/>
    <property type="match status" value="2"/>
</dbReference>
<dbReference type="PANTHER" id="PTHR16305">
    <property type="entry name" value="TESTICULAR SOLUBLE ADENYLYL CYCLASE"/>
    <property type="match status" value="1"/>
</dbReference>
<evidence type="ECO:0000256" key="3">
    <source>
        <dbReference type="ARBA" id="ARBA00023239"/>
    </source>
</evidence>
<dbReference type="GO" id="GO:0035556">
    <property type="term" value="P:intracellular signal transduction"/>
    <property type="evidence" value="ECO:0007669"/>
    <property type="project" value="InterPro"/>
</dbReference>
<keyword evidence="3" id="KW-0456">Lyase</keyword>
<dbReference type="GO" id="GO:0004016">
    <property type="term" value="F:adenylate cyclase activity"/>
    <property type="evidence" value="ECO:0007669"/>
    <property type="project" value="TreeGrafter"/>
</dbReference>
<evidence type="ECO:0000313" key="6">
    <source>
        <dbReference type="Proteomes" id="UP000694390"/>
    </source>
</evidence>
<dbReference type="GO" id="GO:0005737">
    <property type="term" value="C:cytoplasm"/>
    <property type="evidence" value="ECO:0007669"/>
    <property type="project" value="TreeGrafter"/>
</dbReference>
<proteinExistence type="predicted"/>
<dbReference type="FunFam" id="3.30.70.1230:FF:000017">
    <property type="entry name" value="Adenylate cyclase type 10"/>
    <property type="match status" value="1"/>
</dbReference>
<dbReference type="GO" id="GO:0009190">
    <property type="term" value="P:cyclic nucleotide biosynthetic process"/>
    <property type="evidence" value="ECO:0007669"/>
    <property type="project" value="InterPro"/>
</dbReference>
<feature type="domain" description="Guanylate cyclase" evidence="4">
    <location>
        <begin position="188"/>
        <end position="300"/>
    </location>
</feature>
<sequence length="326" mass="36721">LVSDLSVGQISVTLPSPGDALLALWKVQRSQLSDIITLALKCSLRIQEEYGVRETEVGLELRVKIGLSAGHISKVVVGDNKHQYFLVIGRAVDEVRLAQNLAKASEVILSPNCWELCNRSMIEIERIKDQRAVKNISEIEFDEFFWKCTEYLQHYPTGESKWQAEIPLFSISVNIDDNQPLEYLSELRPVTIVFVNLQFDESANTLHLCKAIHDANVKISDIIYVFRGKINKVFMFDKGCTFLCVFGLPGDKQADESTHALDSAFKIFNFCSERLMKIKLVSIGVTSGPVFCGVIGHRVRHEYTGTVCFSGPVHVWYPLGTYRVCV</sequence>
<dbReference type="FunFam" id="3.30.70.1230:FF:000021">
    <property type="entry name" value="Adenylate cyclase type 10"/>
    <property type="match status" value="1"/>
</dbReference>
<dbReference type="InterPro" id="IPR029787">
    <property type="entry name" value="Nucleotide_cyclase"/>
</dbReference>
<dbReference type="OrthoDB" id="194468at2759"/>
<evidence type="ECO:0000256" key="2">
    <source>
        <dbReference type="ARBA" id="ARBA00022840"/>
    </source>
</evidence>
<evidence type="ECO:0000256" key="1">
    <source>
        <dbReference type="ARBA" id="ARBA00022741"/>
    </source>
</evidence>
<organism evidence="5 6">
    <name type="scientific">Gopherus evgoodei</name>
    <name type="common">Goodes thornscrub tortoise</name>
    <dbReference type="NCBI Taxonomy" id="1825980"/>
    <lineage>
        <taxon>Eukaryota</taxon>
        <taxon>Metazoa</taxon>
        <taxon>Chordata</taxon>
        <taxon>Craniata</taxon>
        <taxon>Vertebrata</taxon>
        <taxon>Euteleostomi</taxon>
        <taxon>Archelosauria</taxon>
        <taxon>Testudinata</taxon>
        <taxon>Testudines</taxon>
        <taxon>Cryptodira</taxon>
        <taxon>Durocryptodira</taxon>
        <taxon>Testudinoidea</taxon>
        <taxon>Testudinidae</taxon>
        <taxon>Gopherus</taxon>
    </lineage>
</organism>
<name>A0A8C4WGZ4_9SAUR</name>
<dbReference type="Gene3D" id="3.30.70.1230">
    <property type="entry name" value="Nucleotide cyclase"/>
    <property type="match status" value="2"/>
</dbReference>
<reference evidence="5" key="2">
    <citation type="submission" date="2025-09" db="UniProtKB">
        <authorList>
            <consortium name="Ensembl"/>
        </authorList>
    </citation>
    <scope>IDENTIFICATION</scope>
</reference>
<dbReference type="PANTHER" id="PTHR16305:SF28">
    <property type="entry name" value="GUANYLATE CYCLASE DOMAIN-CONTAINING PROTEIN"/>
    <property type="match status" value="1"/>
</dbReference>